<reference evidence="1 2" key="1">
    <citation type="submission" date="2018-11" db="EMBL/GenBank/DDBJ databases">
        <authorList>
            <consortium name="Pathogen Informatics"/>
        </authorList>
    </citation>
    <scope>NUCLEOTIDE SEQUENCE [LARGE SCALE GENOMIC DNA]</scope>
</reference>
<name>A0A3P7RD08_DIBLA</name>
<proteinExistence type="predicted"/>
<gene>
    <name evidence="1" type="ORF">DILT_LOCUS18545</name>
</gene>
<dbReference type="AlphaFoldDB" id="A0A3P7RD08"/>
<evidence type="ECO:0000313" key="1">
    <source>
        <dbReference type="EMBL" id="VDN41432.1"/>
    </source>
</evidence>
<protein>
    <submittedName>
        <fullName evidence="1">Uncharacterized protein</fullName>
    </submittedName>
</protein>
<dbReference type="EMBL" id="UYRU01101387">
    <property type="protein sequence ID" value="VDN41432.1"/>
    <property type="molecule type" value="Genomic_DNA"/>
</dbReference>
<dbReference type="Proteomes" id="UP000281553">
    <property type="component" value="Unassembled WGS sequence"/>
</dbReference>
<keyword evidence="2" id="KW-1185">Reference proteome</keyword>
<accession>A0A3P7RD08</accession>
<feature type="non-terminal residue" evidence="1">
    <location>
        <position position="1"/>
    </location>
</feature>
<sequence>YPGFHSFPGFQGFREPSFQHFQKPVAAEYEIGYPSRAMEGTEKSSKTVDDMKKL</sequence>
<evidence type="ECO:0000313" key="2">
    <source>
        <dbReference type="Proteomes" id="UP000281553"/>
    </source>
</evidence>
<organism evidence="1 2">
    <name type="scientific">Dibothriocephalus latus</name>
    <name type="common">Fish tapeworm</name>
    <name type="synonym">Diphyllobothrium latum</name>
    <dbReference type="NCBI Taxonomy" id="60516"/>
    <lineage>
        <taxon>Eukaryota</taxon>
        <taxon>Metazoa</taxon>
        <taxon>Spiralia</taxon>
        <taxon>Lophotrochozoa</taxon>
        <taxon>Platyhelminthes</taxon>
        <taxon>Cestoda</taxon>
        <taxon>Eucestoda</taxon>
        <taxon>Diphyllobothriidea</taxon>
        <taxon>Diphyllobothriidae</taxon>
        <taxon>Dibothriocephalus</taxon>
    </lineage>
</organism>